<sequence length="109" mass="12304">MKAVYLCLFLILLVTYMATTEQEHQKQRAPTLSNVMKNKLQIGPEARDVSKLGGDLQNICQYKNYYECTTETCQNCCRNLGLRGGTCDILFGIICHCNVAEKGVRITHN</sequence>
<evidence type="ECO:0000313" key="3">
    <source>
        <dbReference type="Proteomes" id="UP001652700"/>
    </source>
</evidence>
<evidence type="ECO:0000313" key="2">
    <source>
        <dbReference type="EnsemblMetazoa" id="XP_050502214.1"/>
    </source>
</evidence>
<feature type="signal peptide" evidence="1">
    <location>
        <begin position="1"/>
        <end position="22"/>
    </location>
</feature>
<accession>A0ABM5JW98</accession>
<keyword evidence="1" id="KW-0732">Signal</keyword>
<dbReference type="RefSeq" id="XP_050502214.1">
    <property type="nucleotide sequence ID" value="XM_050646257.1"/>
</dbReference>
<keyword evidence="3" id="KW-1185">Reference proteome</keyword>
<protein>
    <submittedName>
        <fullName evidence="2">Uncharacterized protein</fullName>
    </submittedName>
</protein>
<dbReference type="Proteomes" id="UP001652700">
    <property type="component" value="Unplaced"/>
</dbReference>
<dbReference type="GeneID" id="126881773"/>
<name>A0ABM5JW98_DIAVI</name>
<feature type="chain" id="PRO_5045356371" evidence="1">
    <location>
        <begin position="23"/>
        <end position="109"/>
    </location>
</feature>
<reference evidence="2" key="1">
    <citation type="submission" date="2025-05" db="UniProtKB">
        <authorList>
            <consortium name="EnsemblMetazoa"/>
        </authorList>
    </citation>
    <scope>IDENTIFICATION</scope>
</reference>
<evidence type="ECO:0000256" key="1">
    <source>
        <dbReference type="SAM" id="SignalP"/>
    </source>
</evidence>
<proteinExistence type="predicted"/>
<organism evidence="2 3">
    <name type="scientific">Diabrotica virgifera virgifera</name>
    <name type="common">western corn rootworm</name>
    <dbReference type="NCBI Taxonomy" id="50390"/>
    <lineage>
        <taxon>Eukaryota</taxon>
        <taxon>Metazoa</taxon>
        <taxon>Ecdysozoa</taxon>
        <taxon>Arthropoda</taxon>
        <taxon>Hexapoda</taxon>
        <taxon>Insecta</taxon>
        <taxon>Pterygota</taxon>
        <taxon>Neoptera</taxon>
        <taxon>Endopterygota</taxon>
        <taxon>Coleoptera</taxon>
        <taxon>Polyphaga</taxon>
        <taxon>Cucujiformia</taxon>
        <taxon>Chrysomeloidea</taxon>
        <taxon>Chrysomelidae</taxon>
        <taxon>Galerucinae</taxon>
        <taxon>Diabroticina</taxon>
        <taxon>Diabroticites</taxon>
        <taxon>Diabrotica</taxon>
    </lineage>
</organism>
<dbReference type="EnsemblMetazoa" id="XM_050646257.1">
    <property type="protein sequence ID" value="XP_050502214.1"/>
    <property type="gene ID" value="LOC126881773"/>
</dbReference>